<accession>A0A2A6CXI0</accession>
<accession>A0A8R1YN94</accession>
<name>A0A2A6CXI0_PRIPA</name>
<protein>
    <submittedName>
        <fullName evidence="1">Uncharacterized protein</fullName>
    </submittedName>
</protein>
<proteinExistence type="predicted"/>
<sequence length="309" mass="36586">MSSMIGDLLDQNVELTTQLEALKRQISKKNELELAELHEYNAKLTKLENENDQLIKEIEDLERINKQRGEENQSTYDEIAAQNLEMSEEIERKKIDSSKKENDEQIDKLKQHIETVKRMNEQLRIRFGELYHKIENAFLVTKESEEINIEAEAQKTKENEEEVSVTMGQLLDQNEELTKQLQKLKHQIEQKKNELETTFFALTEELDQIEQMNDEIEKENAQLIKETEELKKGTLQRESENHSACDEIAAQNLEISEEIERYNIYYSNEKIEEIEKLRQEIDMVRKINEKLAKLLDETRQQSNEDNSRL</sequence>
<organism evidence="1 2">
    <name type="scientific">Pristionchus pacificus</name>
    <name type="common">Parasitic nematode worm</name>
    <dbReference type="NCBI Taxonomy" id="54126"/>
    <lineage>
        <taxon>Eukaryota</taxon>
        <taxon>Metazoa</taxon>
        <taxon>Ecdysozoa</taxon>
        <taxon>Nematoda</taxon>
        <taxon>Chromadorea</taxon>
        <taxon>Rhabditida</taxon>
        <taxon>Rhabditina</taxon>
        <taxon>Diplogasteromorpha</taxon>
        <taxon>Diplogasteroidea</taxon>
        <taxon>Neodiplogasteridae</taxon>
        <taxon>Pristionchus</taxon>
    </lineage>
</organism>
<evidence type="ECO:0000313" key="2">
    <source>
        <dbReference type="Proteomes" id="UP000005239"/>
    </source>
</evidence>
<dbReference type="Proteomes" id="UP000005239">
    <property type="component" value="Unassembled WGS sequence"/>
</dbReference>
<dbReference type="AlphaFoldDB" id="A0A2A6CXI0"/>
<gene>
    <name evidence="1" type="primary">WBGene00111848</name>
</gene>
<keyword evidence="2" id="KW-1185">Reference proteome</keyword>
<evidence type="ECO:0000313" key="1">
    <source>
        <dbReference type="EnsemblMetazoa" id="PPA22294.1"/>
    </source>
</evidence>
<reference evidence="2" key="1">
    <citation type="journal article" date="2008" name="Nat. Genet.">
        <title>The Pristionchus pacificus genome provides a unique perspective on nematode lifestyle and parasitism.</title>
        <authorList>
            <person name="Dieterich C."/>
            <person name="Clifton S.W."/>
            <person name="Schuster L.N."/>
            <person name="Chinwalla A."/>
            <person name="Delehaunty K."/>
            <person name="Dinkelacker I."/>
            <person name="Fulton L."/>
            <person name="Fulton R."/>
            <person name="Godfrey J."/>
            <person name="Minx P."/>
            <person name="Mitreva M."/>
            <person name="Roeseler W."/>
            <person name="Tian H."/>
            <person name="Witte H."/>
            <person name="Yang S.P."/>
            <person name="Wilson R.K."/>
            <person name="Sommer R.J."/>
        </authorList>
    </citation>
    <scope>NUCLEOTIDE SEQUENCE [LARGE SCALE GENOMIC DNA]</scope>
    <source>
        <strain evidence="2">PS312</strain>
    </source>
</reference>
<dbReference type="EnsemblMetazoa" id="PPA22294.1">
    <property type="protein sequence ID" value="PPA22294.1"/>
    <property type="gene ID" value="WBGene00111848"/>
</dbReference>
<reference evidence="1" key="2">
    <citation type="submission" date="2022-06" db="UniProtKB">
        <authorList>
            <consortium name="EnsemblMetazoa"/>
        </authorList>
    </citation>
    <scope>IDENTIFICATION</scope>
    <source>
        <strain evidence="1">PS312</strain>
    </source>
</reference>